<dbReference type="Proteomes" id="UP000481858">
    <property type="component" value="Unassembled WGS sequence"/>
</dbReference>
<evidence type="ECO:0000313" key="3">
    <source>
        <dbReference type="Proteomes" id="UP000481858"/>
    </source>
</evidence>
<name>A0A7C8IW37_9PEZI</name>
<dbReference type="InParanoid" id="A0A7C8IW37"/>
<feature type="compositionally biased region" description="Polar residues" evidence="1">
    <location>
        <begin position="104"/>
        <end position="128"/>
    </location>
</feature>
<feature type="region of interest" description="Disordered" evidence="1">
    <location>
        <begin position="1"/>
        <end position="68"/>
    </location>
</feature>
<sequence length="315" mass="35537">MDSIQTEGGSLDPNLVSDITDPPRLSRPEIPPSSRQIRDDPLAIRETPQPTFESWRRGKAHDPKKIRKARQYFSHVRKKRTKPVRNQGSGKLRLVTQAEHAQDDVSSSEVNAGTTKGNAAHDSISQCDQSEKPQLPRDLIPGEIYLVCYEDGKWYEAVLLPLGNFKDIGVTGSIDHITRSSVMQLPPCYEYKDRRIVGWADDYKEGGSSFDKREYPCFYLDSVQVPEPTDEFLSPDGNVYDWKTASQIQPLQSGKKPIDDYTKHRIERWNQRLSAARQAPYNNQAGESSPAAIASMRRANEPLPLTGPLKFTRGI</sequence>
<proteinExistence type="predicted"/>
<accession>A0A7C8IW37</accession>
<feature type="region of interest" description="Disordered" evidence="1">
    <location>
        <begin position="97"/>
        <end position="134"/>
    </location>
</feature>
<protein>
    <submittedName>
        <fullName evidence="2">Uncharacterized protein</fullName>
    </submittedName>
</protein>
<dbReference type="AlphaFoldDB" id="A0A7C8IW37"/>
<keyword evidence="3" id="KW-1185">Reference proteome</keyword>
<reference evidence="2 3" key="1">
    <citation type="submission" date="2019-12" db="EMBL/GenBank/DDBJ databases">
        <title>Draft genome sequence of the ascomycete Xylaria multiplex DSM 110363.</title>
        <authorList>
            <person name="Buettner E."/>
            <person name="Kellner H."/>
        </authorList>
    </citation>
    <scope>NUCLEOTIDE SEQUENCE [LARGE SCALE GENOMIC DNA]</scope>
    <source>
        <strain evidence="2 3">DSM 110363</strain>
    </source>
</reference>
<dbReference type="EMBL" id="WUBL01000010">
    <property type="protein sequence ID" value="KAF2971838.1"/>
    <property type="molecule type" value="Genomic_DNA"/>
</dbReference>
<evidence type="ECO:0000256" key="1">
    <source>
        <dbReference type="SAM" id="MobiDB-lite"/>
    </source>
</evidence>
<organism evidence="2 3">
    <name type="scientific">Xylaria multiplex</name>
    <dbReference type="NCBI Taxonomy" id="323545"/>
    <lineage>
        <taxon>Eukaryota</taxon>
        <taxon>Fungi</taxon>
        <taxon>Dikarya</taxon>
        <taxon>Ascomycota</taxon>
        <taxon>Pezizomycotina</taxon>
        <taxon>Sordariomycetes</taxon>
        <taxon>Xylariomycetidae</taxon>
        <taxon>Xylariales</taxon>
        <taxon>Xylariaceae</taxon>
        <taxon>Xylaria</taxon>
    </lineage>
</organism>
<evidence type="ECO:0000313" key="2">
    <source>
        <dbReference type="EMBL" id="KAF2971838.1"/>
    </source>
</evidence>
<feature type="compositionally biased region" description="Basic and acidic residues" evidence="1">
    <location>
        <begin position="54"/>
        <end position="63"/>
    </location>
</feature>
<gene>
    <name evidence="2" type="ORF">GQX73_g1752</name>
</gene>
<dbReference type="OrthoDB" id="5234017at2759"/>
<comment type="caution">
    <text evidence="2">The sequence shown here is derived from an EMBL/GenBank/DDBJ whole genome shotgun (WGS) entry which is preliminary data.</text>
</comment>